<sequence>MTWVRYTLPAAAIVSVASPAYAVQYLSIEEAQKQAFPSATHFTEVQAGRVWKAEAGGKVAGFFVFDRVIGKHLFIDYAVALTPGGAVHKVEILQYRESYGGEIRSPSWLAQFVGKTGGSALKINGDIRNISGATLSSTHVTEGVKRILAAYASRLR</sequence>
<accession>A0A973WYD8</accession>
<dbReference type="SMART" id="SM00900">
    <property type="entry name" value="FMN_bind"/>
    <property type="match status" value="1"/>
</dbReference>
<name>A0A973WYD8_9BRAD</name>
<evidence type="ECO:0000256" key="1">
    <source>
        <dbReference type="SAM" id="SignalP"/>
    </source>
</evidence>
<dbReference type="AlphaFoldDB" id="A0A973WYD8"/>
<evidence type="ECO:0000259" key="2">
    <source>
        <dbReference type="SMART" id="SM00900"/>
    </source>
</evidence>
<dbReference type="EMBL" id="JABWSX010000001">
    <property type="protein sequence ID" value="NVL11570.1"/>
    <property type="molecule type" value="Genomic_DNA"/>
</dbReference>
<dbReference type="GO" id="GO:0016020">
    <property type="term" value="C:membrane"/>
    <property type="evidence" value="ECO:0007669"/>
    <property type="project" value="InterPro"/>
</dbReference>
<proteinExistence type="predicted"/>
<dbReference type="Pfam" id="PF04205">
    <property type="entry name" value="FMN_bind"/>
    <property type="match status" value="1"/>
</dbReference>
<dbReference type="RefSeq" id="WP_176534490.1">
    <property type="nucleotide sequence ID" value="NZ_CP088022.1"/>
</dbReference>
<feature type="chain" id="PRO_5037017677" evidence="1">
    <location>
        <begin position="23"/>
        <end position="156"/>
    </location>
</feature>
<feature type="domain" description="FMN-binding" evidence="2">
    <location>
        <begin position="70"/>
        <end position="151"/>
    </location>
</feature>
<keyword evidence="1" id="KW-0732">Signal</keyword>
<gene>
    <name evidence="3" type="ORF">HU230_39140</name>
</gene>
<comment type="caution">
    <text evidence="3">The sequence shown here is derived from an EMBL/GenBank/DDBJ whole genome shotgun (WGS) entry which is preliminary data.</text>
</comment>
<feature type="signal peptide" evidence="1">
    <location>
        <begin position="1"/>
        <end position="22"/>
    </location>
</feature>
<organism evidence="3">
    <name type="scientific">Bradyrhizobium quebecense</name>
    <dbReference type="NCBI Taxonomy" id="2748629"/>
    <lineage>
        <taxon>Bacteria</taxon>
        <taxon>Pseudomonadati</taxon>
        <taxon>Pseudomonadota</taxon>
        <taxon>Alphaproteobacteria</taxon>
        <taxon>Hyphomicrobiales</taxon>
        <taxon>Nitrobacteraceae</taxon>
        <taxon>Bradyrhizobium</taxon>
    </lineage>
</organism>
<protein>
    <submittedName>
        <fullName evidence="3">FMN-binding protein</fullName>
    </submittedName>
</protein>
<dbReference type="GO" id="GO:0010181">
    <property type="term" value="F:FMN binding"/>
    <property type="evidence" value="ECO:0007669"/>
    <property type="project" value="InterPro"/>
</dbReference>
<dbReference type="InterPro" id="IPR007329">
    <property type="entry name" value="FMN-bd"/>
</dbReference>
<reference evidence="3" key="1">
    <citation type="submission" date="2020-06" db="EMBL/GenBank/DDBJ databases">
        <title>Whole Genome Sequence of Bradyrhizobium sp. Strain 66S1MB.</title>
        <authorList>
            <person name="Bromfield E."/>
            <person name="Cloutier S."/>
        </authorList>
    </citation>
    <scope>NUCLEOTIDE SEQUENCE</scope>
    <source>
        <strain evidence="3">66S1MB</strain>
    </source>
</reference>
<evidence type="ECO:0000313" key="3">
    <source>
        <dbReference type="EMBL" id="NVL11570.1"/>
    </source>
</evidence>